<dbReference type="Proteomes" id="UP000198290">
    <property type="component" value="Chromosome"/>
</dbReference>
<evidence type="ECO:0000256" key="2">
    <source>
        <dbReference type="SAM" id="Phobius"/>
    </source>
</evidence>
<feature type="transmembrane region" description="Helical" evidence="2">
    <location>
        <begin position="53"/>
        <end position="71"/>
    </location>
</feature>
<dbReference type="Gene3D" id="3.10.580.10">
    <property type="entry name" value="CBS-domain"/>
    <property type="match status" value="2"/>
</dbReference>
<dbReference type="InterPro" id="IPR058581">
    <property type="entry name" value="TM_HPP"/>
</dbReference>
<dbReference type="OrthoDB" id="9811720at2"/>
<dbReference type="InterPro" id="IPR007065">
    <property type="entry name" value="HPP"/>
</dbReference>
<protein>
    <submittedName>
        <fullName evidence="4">Probable transmembrane protein</fullName>
    </submittedName>
</protein>
<sequence>MTASVATRRHGWLRGFLPAQLLAGRRERLYGCLGAGIGLLLTELISRAALGGAMPWFIAPMGASAVLLFAVPSSPLAQPWSILAGNVVSAVIGVACARTIADPGLAASMAGALAIAAMFQLRCLHPPGGAVAITAVLGGPAIQAIGFQFVLWPVLANSLLLLGVALLFNNALQRRYPHLPADSSNPHHTRDPLPSERRAFNQQDLHQALASFGEVLDVSEDDLAAIFSAAEQQAQKRRFGAIRCSDIMSRDVVSIRPDASLQQAWDKLAHHKVKALPVTDAAGQLQGMVSLHDFFLPHQQAMGLPHAAKLDGQVADIMSRPAHSLQATQPISELALAFSDGGMHHMPVIDAAGQLCGMITQSDLIAVLFKQ</sequence>
<feature type="transmembrane region" description="Helical" evidence="2">
    <location>
        <begin position="28"/>
        <end position="46"/>
    </location>
</feature>
<keyword evidence="2 4" id="KW-0812">Transmembrane</keyword>
<dbReference type="PANTHER" id="PTHR33741:SF5">
    <property type="entry name" value="TRANSMEMBRANE PROTEIN DDB_G0269096-RELATED"/>
    <property type="match status" value="1"/>
</dbReference>
<evidence type="ECO:0000313" key="4">
    <source>
        <dbReference type="EMBL" id="BBF86374.1"/>
    </source>
</evidence>
<keyword evidence="1" id="KW-0129">CBS domain</keyword>
<evidence type="ECO:0000256" key="1">
    <source>
        <dbReference type="PROSITE-ProRule" id="PRU00703"/>
    </source>
</evidence>
<feature type="transmembrane region" description="Helical" evidence="2">
    <location>
        <begin position="77"/>
        <end position="97"/>
    </location>
</feature>
<feature type="domain" description="CBS" evidence="3">
    <location>
        <begin position="318"/>
        <end position="371"/>
    </location>
</feature>
<gene>
    <name evidence="4" type="ORF">DLM_2773</name>
</gene>
<proteinExistence type="predicted"/>
<dbReference type="SUPFAM" id="SSF54631">
    <property type="entry name" value="CBS-domain pair"/>
    <property type="match status" value="1"/>
</dbReference>
<reference evidence="5" key="3">
    <citation type="journal article" date="2017" name="Plant Physiol. Biochem.">
        <title>Differential oxidative and antioxidative response of duckweed Lemna minor toward plant growth promoting/inhibiting bacteria.</title>
        <authorList>
            <person name="Ishizawa H."/>
            <person name="Kuroda M."/>
            <person name="Morikawa M."/>
            <person name="Ike M."/>
        </authorList>
    </citation>
    <scope>NUCLEOTIDE SEQUENCE [LARGE SCALE GENOMIC DNA]</scope>
    <source>
        <strain evidence="5">H3</strain>
    </source>
</reference>
<dbReference type="AlphaFoldDB" id="A0A3G9GG77"/>
<organism evidence="4 5">
    <name type="scientific">Aquitalea magnusonii</name>
    <dbReference type="NCBI Taxonomy" id="332411"/>
    <lineage>
        <taxon>Bacteria</taxon>
        <taxon>Pseudomonadati</taxon>
        <taxon>Pseudomonadota</taxon>
        <taxon>Betaproteobacteria</taxon>
        <taxon>Neisseriales</taxon>
        <taxon>Chromobacteriaceae</taxon>
        <taxon>Aquitalea</taxon>
    </lineage>
</organism>
<keyword evidence="2" id="KW-1133">Transmembrane helix</keyword>
<accession>A0A3G9GG77</accession>
<name>A0A3G9GG77_9NEIS</name>
<dbReference type="Pfam" id="PF00571">
    <property type="entry name" value="CBS"/>
    <property type="match status" value="2"/>
</dbReference>
<feature type="domain" description="CBS" evidence="3">
    <location>
        <begin position="248"/>
        <end position="304"/>
    </location>
</feature>
<reference evidence="4 5" key="2">
    <citation type="journal article" date="2017" name="Genome Announc.">
        <title>Draft genome sequence of Aquitalea magnusonii strain H3, a plant growth-promoting bacterium of duckweed Lemna minor.</title>
        <authorList>
            <person name="Ishizawa H."/>
            <person name="Kuroda M."/>
            <person name="Ike M."/>
        </authorList>
    </citation>
    <scope>NUCLEOTIDE SEQUENCE [LARGE SCALE GENOMIC DNA]</scope>
    <source>
        <strain evidence="4 5">H3</strain>
    </source>
</reference>
<dbReference type="PANTHER" id="PTHR33741">
    <property type="entry name" value="TRANSMEMBRANE PROTEIN DDB_G0269096-RELATED"/>
    <property type="match status" value="1"/>
</dbReference>
<dbReference type="Pfam" id="PF04982">
    <property type="entry name" value="TM_HPP"/>
    <property type="match status" value="1"/>
</dbReference>
<evidence type="ECO:0000313" key="5">
    <source>
        <dbReference type="Proteomes" id="UP000198290"/>
    </source>
</evidence>
<reference evidence="5" key="1">
    <citation type="journal article" date="2017" name="Biotechnol. Biofuels">
        <title>Evaluation of environmental bacterial communities as a factor affecting the growth of duckweed Lemna minor.</title>
        <authorList>
            <person name="Ishizawa H."/>
            <person name="Kuroda M."/>
            <person name="Morikawa M."/>
            <person name="Ike M."/>
        </authorList>
    </citation>
    <scope>NUCLEOTIDE SEQUENCE [LARGE SCALE GENOMIC DNA]</scope>
    <source>
        <strain evidence="5">H3</strain>
    </source>
</reference>
<dbReference type="RefSeq" id="WP_089084588.1">
    <property type="nucleotide sequence ID" value="NZ_AP018823.1"/>
</dbReference>
<dbReference type="SMART" id="SM00116">
    <property type="entry name" value="CBS"/>
    <property type="match status" value="2"/>
</dbReference>
<dbReference type="CDD" id="cd04600">
    <property type="entry name" value="CBS_pair_HPP_assoc"/>
    <property type="match status" value="1"/>
</dbReference>
<keyword evidence="2" id="KW-0472">Membrane</keyword>
<dbReference type="InterPro" id="IPR046342">
    <property type="entry name" value="CBS_dom_sf"/>
</dbReference>
<dbReference type="STRING" id="332411.VI06_07900"/>
<dbReference type="InterPro" id="IPR000644">
    <property type="entry name" value="CBS_dom"/>
</dbReference>
<evidence type="ECO:0000259" key="3">
    <source>
        <dbReference type="PROSITE" id="PS51371"/>
    </source>
</evidence>
<dbReference type="PROSITE" id="PS51371">
    <property type="entry name" value="CBS"/>
    <property type="match status" value="2"/>
</dbReference>
<dbReference type="EMBL" id="AP018823">
    <property type="protein sequence ID" value="BBF86374.1"/>
    <property type="molecule type" value="Genomic_DNA"/>
</dbReference>
<keyword evidence="5" id="KW-1185">Reference proteome</keyword>
<dbReference type="KEGG" id="amah:DLM_2773"/>
<feature type="transmembrane region" description="Helical" evidence="2">
    <location>
        <begin position="141"/>
        <end position="168"/>
    </location>
</feature>